<evidence type="ECO:0000256" key="1">
    <source>
        <dbReference type="ARBA" id="ARBA00023239"/>
    </source>
</evidence>
<dbReference type="InterPro" id="IPR022761">
    <property type="entry name" value="Fumarate_lyase_N"/>
</dbReference>
<dbReference type="PRINTS" id="PR00149">
    <property type="entry name" value="FUMRATELYASE"/>
</dbReference>
<feature type="domain" description="Fumarate lyase N-terminal" evidence="3">
    <location>
        <begin position="24"/>
        <end position="294"/>
    </location>
</feature>
<dbReference type="SUPFAM" id="SSF48557">
    <property type="entry name" value="L-aspartase-like"/>
    <property type="match status" value="1"/>
</dbReference>
<dbReference type="InterPro" id="IPR008948">
    <property type="entry name" value="L-Aspartase-like"/>
</dbReference>
<evidence type="ECO:0000313" key="4">
    <source>
        <dbReference type="EMBL" id="EHY91155.1"/>
    </source>
</evidence>
<dbReference type="GO" id="GO:0016829">
    <property type="term" value="F:lyase activity"/>
    <property type="evidence" value="ECO:0007669"/>
    <property type="project" value="UniProtKB-KW"/>
</dbReference>
<dbReference type="PROSITE" id="PS00163">
    <property type="entry name" value="FUMARATE_LYASES"/>
    <property type="match status" value="1"/>
</dbReference>
<evidence type="ECO:0000313" key="5">
    <source>
        <dbReference type="Proteomes" id="UP000004705"/>
    </source>
</evidence>
<dbReference type="PANTHER" id="PTHR43172:SF2">
    <property type="entry name" value="ADENYLOSUCCINATE LYASE C-TERMINAL DOMAIN-CONTAINING PROTEIN"/>
    <property type="match status" value="1"/>
</dbReference>
<protein>
    <submittedName>
        <fullName evidence="4">Adenylosuccinate lyase</fullName>
    </submittedName>
</protein>
<accession>H8G457</accession>
<proteinExistence type="inferred from homology"/>
<reference evidence="4 5" key="1">
    <citation type="journal article" date="2012" name="Stand. Genomic Sci.">
        <title>Genome sequence of the soil bacterium Saccharomonospora azurea type strain (NA-128(T)).</title>
        <authorList>
            <person name="Klenk H.P."/>
            <person name="Held B."/>
            <person name="Lucas S."/>
            <person name="Lapidus A."/>
            <person name="Copeland A."/>
            <person name="Hammon N."/>
            <person name="Pitluck S."/>
            <person name="Goodwin L.A."/>
            <person name="Han C."/>
            <person name="Tapia R."/>
            <person name="Brambilla E.M."/>
            <person name="Potter G."/>
            <person name="Land M."/>
            <person name="Ivanova N."/>
            <person name="Rohde M."/>
            <person name="Goker M."/>
            <person name="Detter J.C."/>
            <person name="Kyrpides N.C."/>
            <person name="Woyke T."/>
        </authorList>
    </citation>
    <scope>NUCLEOTIDE SEQUENCE [LARGE SCALE GENOMIC DNA]</scope>
    <source>
        <strain evidence="4 5">NA-128</strain>
    </source>
</reference>
<dbReference type="InterPro" id="IPR020557">
    <property type="entry name" value="Fumarate_lyase_CS"/>
</dbReference>
<dbReference type="Pfam" id="PF00206">
    <property type="entry name" value="Lyase_1"/>
    <property type="match status" value="1"/>
</dbReference>
<dbReference type="PRINTS" id="PR00145">
    <property type="entry name" value="ARGSUCLYASE"/>
</dbReference>
<organism evidence="4 5">
    <name type="scientific">Saccharomonospora azurea NA-128</name>
    <dbReference type="NCBI Taxonomy" id="882081"/>
    <lineage>
        <taxon>Bacteria</taxon>
        <taxon>Bacillati</taxon>
        <taxon>Actinomycetota</taxon>
        <taxon>Actinomycetes</taxon>
        <taxon>Pseudonocardiales</taxon>
        <taxon>Pseudonocardiaceae</taxon>
        <taxon>Saccharomonospora</taxon>
    </lineage>
</organism>
<dbReference type="InterPro" id="IPR000362">
    <property type="entry name" value="Fumarate_lyase_fam"/>
</dbReference>
<evidence type="ECO:0000259" key="3">
    <source>
        <dbReference type="Pfam" id="PF00206"/>
    </source>
</evidence>
<sequence>MSGLLEPGAHRADGLVDDHALLGAMRTVEIAWLRALATTGVLGPADAERVAERVATADLDADTLARDAEGAGNPVVPLVKALRAAVGDDALAGLLHRGLTSQDVLDTALVLVARQALGRVGTELRAAAEHLAALASRHRDDVMPGRTLTQYAVPVTFGLTAAQWLAGVLDASDAVQAVRRGLPVQCGGAAGTLALVSEFAPDPVAVARAFAAELDLRWPGLPWHTRRRPITDLGDALVGVCDALGVVATDVTLLGRPEIGEVREGTAPGRGGSSTMPHKQNPVLSVLVRSAALQAPPLGAQLHGAAAQAVD</sequence>
<dbReference type="Proteomes" id="UP000004705">
    <property type="component" value="Chromosome"/>
</dbReference>
<dbReference type="OrthoDB" id="9768878at2"/>
<name>H8G457_9PSEU</name>
<keyword evidence="5" id="KW-1185">Reference proteome</keyword>
<dbReference type="HOGENOM" id="CLU_030949_3_2_11"/>
<gene>
    <name evidence="4" type="ORF">SacazDRAFT_04311</name>
</gene>
<evidence type="ECO:0000256" key="2">
    <source>
        <dbReference type="ARBA" id="ARBA00034772"/>
    </source>
</evidence>
<dbReference type="RefSeq" id="WP_005444971.1">
    <property type="nucleotide sequence ID" value="NZ_CM001466.1"/>
</dbReference>
<feature type="non-terminal residue" evidence="4">
    <location>
        <position position="311"/>
    </location>
</feature>
<dbReference type="EMBL" id="CM001466">
    <property type="protein sequence ID" value="EHY91155.1"/>
    <property type="molecule type" value="Genomic_DNA"/>
</dbReference>
<comment type="similarity">
    <text evidence="2">Belongs to the class-II fumarase/aspartase family.</text>
</comment>
<keyword evidence="1 4" id="KW-0456">Lyase</keyword>
<dbReference type="Gene3D" id="1.20.200.10">
    <property type="entry name" value="Fumarase/aspartase (Central domain)"/>
    <property type="match status" value="1"/>
</dbReference>
<dbReference type="AlphaFoldDB" id="H8G457"/>
<dbReference type="PANTHER" id="PTHR43172">
    <property type="entry name" value="ADENYLOSUCCINATE LYASE"/>
    <property type="match status" value="1"/>
</dbReference>